<feature type="compositionally biased region" description="Basic and acidic residues" evidence="1">
    <location>
        <begin position="97"/>
        <end position="106"/>
    </location>
</feature>
<keyword evidence="3" id="KW-1185">Reference proteome</keyword>
<dbReference type="Proteomes" id="UP000789570">
    <property type="component" value="Unassembled WGS sequence"/>
</dbReference>
<evidence type="ECO:0000313" key="2">
    <source>
        <dbReference type="EMBL" id="CAG8657091.1"/>
    </source>
</evidence>
<protein>
    <submittedName>
        <fullName evidence="2">13248_t:CDS:1</fullName>
    </submittedName>
</protein>
<feature type="region of interest" description="Disordered" evidence="1">
    <location>
        <begin position="84"/>
        <end position="146"/>
    </location>
</feature>
<comment type="caution">
    <text evidence="2">The sequence shown here is derived from an EMBL/GenBank/DDBJ whole genome shotgun (WGS) entry which is preliminary data.</text>
</comment>
<dbReference type="EMBL" id="CAJVPQ010004720">
    <property type="protein sequence ID" value="CAG8657091.1"/>
    <property type="molecule type" value="Genomic_DNA"/>
</dbReference>
<reference evidence="2" key="1">
    <citation type="submission" date="2021-06" db="EMBL/GenBank/DDBJ databases">
        <authorList>
            <person name="Kallberg Y."/>
            <person name="Tangrot J."/>
            <person name="Rosling A."/>
        </authorList>
    </citation>
    <scope>NUCLEOTIDE SEQUENCE</scope>
    <source>
        <strain evidence="2">UK204</strain>
    </source>
</reference>
<organism evidence="2 3">
    <name type="scientific">Funneliformis caledonium</name>
    <dbReference type="NCBI Taxonomy" id="1117310"/>
    <lineage>
        <taxon>Eukaryota</taxon>
        <taxon>Fungi</taxon>
        <taxon>Fungi incertae sedis</taxon>
        <taxon>Mucoromycota</taxon>
        <taxon>Glomeromycotina</taxon>
        <taxon>Glomeromycetes</taxon>
        <taxon>Glomerales</taxon>
        <taxon>Glomeraceae</taxon>
        <taxon>Funneliformis</taxon>
    </lineage>
</organism>
<evidence type="ECO:0000256" key="1">
    <source>
        <dbReference type="SAM" id="MobiDB-lite"/>
    </source>
</evidence>
<dbReference type="AlphaFoldDB" id="A0A9N9DZN5"/>
<sequence>NEKKSQLINEFWNTVASSQKRKFTEAAERTALVEKHITNVVSSTFEREQTIREEITKQEMIVRNKFVNCLENKDLGLDVSHKRQRLQVDNVEPQTPENKEYEHDSGSSDGPYVNSNSCYEVQDSRYTSPTPHSHDDPFTEDTEDENVIITNVSPRFSSSKKKFRTYIDEAILHANNKGLYVESHTHEILSLSSILVLIPNSYSTKMVEVFGLQILESIYHEYAPTLSITLDTEIENIYRNAIKTCLRDSRGSAIDFLCKNIANRSELRDNFGILMIDLIRSLPFDKIRNEPSELTLITNFLNGIMKEAFHDPDKYLVQWPNTALAESKIRKFDGSRTKQPDFVVSLNYQSRAKNVIYVGEVTGPSEKNNVYKNCLDLIRIGIFMKDCIDSAILQGAGIKILGFQCIAYKLDFYVLDLNGEGLYTMNHIAQISIPETVKGLFTFIDELHILLNIRDILMKSYDVFIDKLQNPGLVPLELKSSFKRKTLDTPEFKRLVSKTHCVKRECPLWFGRY</sequence>
<dbReference type="OrthoDB" id="2370938at2759"/>
<proteinExistence type="predicted"/>
<name>A0A9N9DZN5_9GLOM</name>
<feature type="non-terminal residue" evidence="2">
    <location>
        <position position="1"/>
    </location>
</feature>
<evidence type="ECO:0000313" key="3">
    <source>
        <dbReference type="Proteomes" id="UP000789570"/>
    </source>
</evidence>
<accession>A0A9N9DZN5</accession>
<gene>
    <name evidence="2" type="ORF">FCALED_LOCUS11360</name>
</gene>
<feature type="compositionally biased region" description="Polar residues" evidence="1">
    <location>
        <begin position="113"/>
        <end position="131"/>
    </location>
</feature>